<evidence type="ECO:0000313" key="2">
    <source>
        <dbReference type="Proteomes" id="UP001238088"/>
    </source>
</evidence>
<comment type="caution">
    <text evidence="1">The sequence shown here is derived from an EMBL/GenBank/DDBJ whole genome shotgun (WGS) entry which is preliminary data.</text>
</comment>
<evidence type="ECO:0000313" key="1">
    <source>
        <dbReference type="EMBL" id="MDQ0271309.1"/>
    </source>
</evidence>
<sequence>MKNAKEIATRAIILLCLSDRCALERTTIGGRVYTLKQRDEQRKAIYKWLQDKGYNTSLTLDEKLLFEQEVGKGNKDEILSKQIQYESIEPCLWSLGLVDKLSEYDRLVSEDFHPLLEIGGTHSLEKLLTKCRLRVFDDIVLQNEISMLWHWRTREANNSIFNLKPAKETIVSTFGRQYMQVIDSMQAFKNDQDDFIVNNKAFNDLNSEEMNRMKFIAQWRHHAFEWIVGDKAWDEVELNT</sequence>
<dbReference type="Pfam" id="PF14094">
    <property type="entry name" value="DUF4272"/>
    <property type="match status" value="1"/>
</dbReference>
<keyword evidence="2" id="KW-1185">Reference proteome</keyword>
<proteinExistence type="predicted"/>
<accession>A0ABU0AK99</accession>
<dbReference type="RefSeq" id="WP_307476377.1">
    <property type="nucleotide sequence ID" value="NZ_JAUSUB010000014.1"/>
</dbReference>
<name>A0ABU0AK99_9BACI</name>
<dbReference type="Proteomes" id="UP001238088">
    <property type="component" value="Unassembled WGS sequence"/>
</dbReference>
<gene>
    <name evidence="1" type="ORF">J2S17_003197</name>
</gene>
<protein>
    <submittedName>
        <fullName evidence="1">Uncharacterized protein</fullName>
    </submittedName>
</protein>
<reference evidence="1 2" key="1">
    <citation type="submission" date="2023-07" db="EMBL/GenBank/DDBJ databases">
        <title>Genomic Encyclopedia of Type Strains, Phase IV (KMG-IV): sequencing the most valuable type-strain genomes for metagenomic binning, comparative biology and taxonomic classification.</title>
        <authorList>
            <person name="Goeker M."/>
        </authorList>
    </citation>
    <scope>NUCLEOTIDE SEQUENCE [LARGE SCALE GENOMIC DNA]</scope>
    <source>
        <strain evidence="1 2">DSM 23494</strain>
    </source>
</reference>
<dbReference type="InterPro" id="IPR025368">
    <property type="entry name" value="DUF4272"/>
</dbReference>
<dbReference type="EMBL" id="JAUSUB010000014">
    <property type="protein sequence ID" value="MDQ0271309.1"/>
    <property type="molecule type" value="Genomic_DNA"/>
</dbReference>
<organism evidence="1 2">
    <name type="scientific">Cytobacillus purgationiresistens</name>
    <dbReference type="NCBI Taxonomy" id="863449"/>
    <lineage>
        <taxon>Bacteria</taxon>
        <taxon>Bacillati</taxon>
        <taxon>Bacillota</taxon>
        <taxon>Bacilli</taxon>
        <taxon>Bacillales</taxon>
        <taxon>Bacillaceae</taxon>
        <taxon>Cytobacillus</taxon>
    </lineage>
</organism>